<dbReference type="Proteomes" id="UP000230833">
    <property type="component" value="Unassembled WGS sequence"/>
</dbReference>
<reference evidence="1 2" key="1">
    <citation type="submission" date="2017-09" db="EMBL/GenBank/DDBJ databases">
        <title>Depth-based differentiation of microbial function through sediment-hosted aquifers and enrichment of novel symbionts in the deep terrestrial subsurface.</title>
        <authorList>
            <person name="Probst A.J."/>
            <person name="Ladd B."/>
            <person name="Jarett J.K."/>
            <person name="Geller-Mcgrath D.E."/>
            <person name="Sieber C.M."/>
            <person name="Emerson J.B."/>
            <person name="Anantharaman K."/>
            <person name="Thomas B.C."/>
            <person name="Malmstrom R."/>
            <person name="Stieglmeier M."/>
            <person name="Klingl A."/>
            <person name="Woyke T."/>
            <person name="Ryan C.M."/>
            <person name="Banfield J.F."/>
        </authorList>
    </citation>
    <scope>NUCLEOTIDE SEQUENCE [LARGE SCALE GENOMIC DNA]</scope>
    <source>
        <strain evidence="1">CG10_big_fil_rev_8_21_14_0_10_45_14</strain>
    </source>
</reference>
<name>A0A2H0RN29_9BACT</name>
<evidence type="ECO:0008006" key="3">
    <source>
        <dbReference type="Google" id="ProtNLM"/>
    </source>
</evidence>
<proteinExistence type="predicted"/>
<dbReference type="AlphaFoldDB" id="A0A2H0RN29"/>
<evidence type="ECO:0000313" key="2">
    <source>
        <dbReference type="Proteomes" id="UP000230833"/>
    </source>
</evidence>
<sequence>MKFGNKTYLKLIINVGDQSVGCALVRQSRGEKVLILATERLSYDKELNNDYSRDSFVVKRTVISLLNSFAKKNPLVAASVFIVWSLSFTNSELKTFQRKFEQPFTITNEFLSELIHDEGKKTGDGGHLIESFVTHTEISGYPTNSPLLKSAHSILLSYWRSNVEDNVYNAVLQAVEEALHRGIESSHSLSLLLYRTIEMARKMGDCFMIVHVGRLKAEIIVVKDGGLCGYGYFRIMDESNKPCNLVESFKSEYTRLQESGALGSGSLRIILKAHKSDRVGMEDAIKKIIHREIPLRYQHESDFSHLYDKISGISTDSMLVMGAIICGDGGK</sequence>
<evidence type="ECO:0000313" key="1">
    <source>
        <dbReference type="EMBL" id="PIR47155.1"/>
    </source>
</evidence>
<accession>A0A2H0RN29</accession>
<protein>
    <recommendedName>
        <fullName evidence="3">SHS2 domain-containing protein</fullName>
    </recommendedName>
</protein>
<gene>
    <name evidence="1" type="ORF">COV07_00585</name>
</gene>
<organism evidence="1 2">
    <name type="scientific">Candidatus Vogelbacteria bacterium CG10_big_fil_rev_8_21_14_0_10_45_14</name>
    <dbReference type="NCBI Taxonomy" id="1975042"/>
    <lineage>
        <taxon>Bacteria</taxon>
        <taxon>Candidatus Vogeliibacteriota</taxon>
    </lineage>
</organism>
<dbReference type="EMBL" id="PCYL01000005">
    <property type="protein sequence ID" value="PIR47155.1"/>
    <property type="molecule type" value="Genomic_DNA"/>
</dbReference>
<comment type="caution">
    <text evidence="1">The sequence shown here is derived from an EMBL/GenBank/DDBJ whole genome shotgun (WGS) entry which is preliminary data.</text>
</comment>